<reference evidence="2 3" key="1">
    <citation type="submission" date="2023-03" db="EMBL/GenBank/DDBJ databases">
        <title>Novosphingobium cyanobacteriorum sp. nov., isolated from a eutrophic reservoir during the Microcystis bloom period.</title>
        <authorList>
            <person name="Kang M."/>
            <person name="Le V."/>
            <person name="Ko S.-R."/>
            <person name="Lee S.-A."/>
            <person name="Ahn C.-Y."/>
        </authorList>
    </citation>
    <scope>NUCLEOTIDE SEQUENCE [LARGE SCALE GENOMIC DNA]</scope>
    <source>
        <strain evidence="2 3">HBC54</strain>
    </source>
</reference>
<dbReference type="RefSeq" id="WP_277275625.1">
    <property type="nucleotide sequence ID" value="NZ_JAROCY010000003.1"/>
</dbReference>
<dbReference type="Pfam" id="PF04230">
    <property type="entry name" value="PS_pyruv_trans"/>
    <property type="match status" value="1"/>
</dbReference>
<keyword evidence="2" id="KW-0808">Transferase</keyword>
<dbReference type="PANTHER" id="PTHR36836:SF1">
    <property type="entry name" value="COLANIC ACID BIOSYNTHESIS PROTEIN WCAK"/>
    <property type="match status" value="1"/>
</dbReference>
<protein>
    <submittedName>
        <fullName evidence="2">Polysaccharide pyruvyl transferase family protein</fullName>
    </submittedName>
</protein>
<keyword evidence="3" id="KW-1185">Reference proteome</keyword>
<dbReference type="EMBL" id="JAROCY010000003">
    <property type="protein sequence ID" value="MDF8332460.1"/>
    <property type="molecule type" value="Genomic_DNA"/>
</dbReference>
<comment type="caution">
    <text evidence="2">The sequence shown here is derived from an EMBL/GenBank/DDBJ whole genome shotgun (WGS) entry which is preliminary data.</text>
</comment>
<evidence type="ECO:0000259" key="1">
    <source>
        <dbReference type="Pfam" id="PF04230"/>
    </source>
</evidence>
<evidence type="ECO:0000313" key="3">
    <source>
        <dbReference type="Proteomes" id="UP001222770"/>
    </source>
</evidence>
<dbReference type="Proteomes" id="UP001222770">
    <property type="component" value="Unassembled WGS sequence"/>
</dbReference>
<dbReference type="PANTHER" id="PTHR36836">
    <property type="entry name" value="COLANIC ACID BIOSYNTHESIS PROTEIN WCAK"/>
    <property type="match status" value="1"/>
</dbReference>
<accession>A0ABT6CHC7</accession>
<feature type="domain" description="Polysaccharide pyruvyl transferase" evidence="1">
    <location>
        <begin position="13"/>
        <end position="329"/>
    </location>
</feature>
<dbReference type="InterPro" id="IPR007345">
    <property type="entry name" value="Polysacch_pyruvyl_Trfase"/>
</dbReference>
<sequence length="411" mass="43722">MKIALLNVKYSPNLGDGLLSECLERELGHALPGAKVFSIDLAGRTAYPGLGPSRRGQAIAVLEALPLWLRQRLARLVLATLVRLRLRRHARSALEGCSAAVLGGGNLLTDADLNFPMKIAGALAEVRAKGIPLAVHAVGASRNWSPAGRRLFAGALRSVRLTTAAVRDERSRLAWDSQLEPAGLPPAGLVGDPGLLASLHFARGPLPEDAPRAGLCITAPMALRYHSDDAHGDDDLDEWYAMAARTLVQQGYAVALFTNGSPEDRAYLARLGPQWIRAAKGPVTITNPFANPAELTAFISGCAMIVAHRMHACIAAHSFAIPTIGLAWDIKLDSFFELAGRADFIAATADLPEPRLRELIRRAGDEGVDLAALERLIASTRADVSTMGRRLMAAAAAASPPRTSLPEPLPA</sequence>
<dbReference type="GO" id="GO:0016740">
    <property type="term" value="F:transferase activity"/>
    <property type="evidence" value="ECO:0007669"/>
    <property type="project" value="UniProtKB-KW"/>
</dbReference>
<name>A0ABT6CHC7_9SPHN</name>
<proteinExistence type="predicted"/>
<organism evidence="2 3">
    <name type="scientific">Novosphingobium cyanobacteriorum</name>
    <dbReference type="NCBI Taxonomy" id="3024215"/>
    <lineage>
        <taxon>Bacteria</taxon>
        <taxon>Pseudomonadati</taxon>
        <taxon>Pseudomonadota</taxon>
        <taxon>Alphaproteobacteria</taxon>
        <taxon>Sphingomonadales</taxon>
        <taxon>Sphingomonadaceae</taxon>
        <taxon>Novosphingobium</taxon>
    </lineage>
</organism>
<evidence type="ECO:0000313" key="2">
    <source>
        <dbReference type="EMBL" id="MDF8332460.1"/>
    </source>
</evidence>
<gene>
    <name evidence="2" type="ORF">POM99_04535</name>
</gene>